<sequence length="196" mass="22082">MEPPLTPKLSVPTPLTSDATGHNSQSMRVLYLRITGLITSALTATRPWAVARKALYYLIKLGLIIWCPFLYLLLSLLHLKGQHNTLGILTGGNLSMIEQPIIKIKFIIYSISYCEKFSSESENMRGEVSRVWTGKYGVWKNNSWVWPTDPGFIIAKVRLGFRSSLRIDNFLSLKTQVQEQGSIPGPDYLRAAKPKD</sequence>
<name>A0ACC2RFC7_9FUNG</name>
<gene>
    <name evidence="1" type="ORF">DSO57_1031278</name>
</gene>
<dbReference type="Proteomes" id="UP001165960">
    <property type="component" value="Unassembled WGS sequence"/>
</dbReference>
<evidence type="ECO:0000313" key="2">
    <source>
        <dbReference type="Proteomes" id="UP001165960"/>
    </source>
</evidence>
<protein>
    <submittedName>
        <fullName evidence="1">Uncharacterized protein</fullName>
    </submittedName>
</protein>
<dbReference type="EMBL" id="QTSX02007323">
    <property type="protein sequence ID" value="KAJ9048796.1"/>
    <property type="molecule type" value="Genomic_DNA"/>
</dbReference>
<organism evidence="1 2">
    <name type="scientific">Entomophthora muscae</name>
    <dbReference type="NCBI Taxonomy" id="34485"/>
    <lineage>
        <taxon>Eukaryota</taxon>
        <taxon>Fungi</taxon>
        <taxon>Fungi incertae sedis</taxon>
        <taxon>Zoopagomycota</taxon>
        <taxon>Entomophthoromycotina</taxon>
        <taxon>Entomophthoromycetes</taxon>
        <taxon>Entomophthorales</taxon>
        <taxon>Entomophthoraceae</taxon>
        <taxon>Entomophthora</taxon>
    </lineage>
</organism>
<evidence type="ECO:0000313" key="1">
    <source>
        <dbReference type="EMBL" id="KAJ9048796.1"/>
    </source>
</evidence>
<comment type="caution">
    <text evidence="1">The sequence shown here is derived from an EMBL/GenBank/DDBJ whole genome shotgun (WGS) entry which is preliminary data.</text>
</comment>
<accession>A0ACC2RFC7</accession>
<reference evidence="1" key="1">
    <citation type="submission" date="2022-04" db="EMBL/GenBank/DDBJ databases">
        <title>Genome of the entomopathogenic fungus Entomophthora muscae.</title>
        <authorList>
            <person name="Elya C."/>
            <person name="Lovett B.R."/>
            <person name="Lee E."/>
            <person name="Macias A.M."/>
            <person name="Hajek A.E."/>
            <person name="De Bivort B.L."/>
            <person name="Kasson M.T."/>
            <person name="De Fine Licht H.H."/>
            <person name="Stajich J.E."/>
        </authorList>
    </citation>
    <scope>NUCLEOTIDE SEQUENCE</scope>
    <source>
        <strain evidence="1">Berkeley</strain>
    </source>
</reference>
<keyword evidence="2" id="KW-1185">Reference proteome</keyword>
<proteinExistence type="predicted"/>